<evidence type="ECO:0000256" key="2">
    <source>
        <dbReference type="ARBA" id="ARBA00023015"/>
    </source>
</evidence>
<evidence type="ECO:0000256" key="7">
    <source>
        <dbReference type="ARBA" id="ARBA00056658"/>
    </source>
</evidence>
<dbReference type="GO" id="GO:0032993">
    <property type="term" value="C:protein-DNA complex"/>
    <property type="evidence" value="ECO:0007669"/>
    <property type="project" value="TreeGrafter"/>
</dbReference>
<evidence type="ECO:0000256" key="1">
    <source>
        <dbReference type="ARBA" id="ARBA00009437"/>
    </source>
</evidence>
<dbReference type="Gene3D" id="1.10.10.10">
    <property type="entry name" value="Winged helix-like DNA-binding domain superfamily/Winged helix DNA-binding domain"/>
    <property type="match status" value="1"/>
</dbReference>
<dbReference type="PANTHER" id="PTHR30346:SF17">
    <property type="entry name" value="LYSR FAMILY TRANSCRIPTIONAL REGULATOR"/>
    <property type="match status" value="1"/>
</dbReference>
<dbReference type="SUPFAM" id="SSF53850">
    <property type="entry name" value="Periplasmic binding protein-like II"/>
    <property type="match status" value="1"/>
</dbReference>
<keyword evidence="5" id="KW-0804">Transcription</keyword>
<comment type="function">
    <text evidence="7">Required for the induction the katG gene for catalase. Involved in the response to hydrogen peroxide.</text>
</comment>
<evidence type="ECO:0000256" key="4">
    <source>
        <dbReference type="ARBA" id="ARBA00023159"/>
    </source>
</evidence>
<dbReference type="InterPro" id="IPR005119">
    <property type="entry name" value="LysR_subst-bd"/>
</dbReference>
<keyword evidence="10" id="KW-1185">Reference proteome</keyword>
<evidence type="ECO:0000259" key="8">
    <source>
        <dbReference type="PROSITE" id="PS50931"/>
    </source>
</evidence>
<evidence type="ECO:0000256" key="5">
    <source>
        <dbReference type="ARBA" id="ARBA00023163"/>
    </source>
</evidence>
<keyword evidence="3" id="KW-0238">DNA-binding</keyword>
<protein>
    <recommendedName>
        <fullName evidence="6">Probable hydrogen peroxide-inducible genes activator</fullName>
    </recommendedName>
</protein>
<evidence type="ECO:0000313" key="9">
    <source>
        <dbReference type="EMBL" id="SOX54238.1"/>
    </source>
</evidence>
<gene>
    <name evidence="9" type="ORF">MAAFP003_2914</name>
</gene>
<dbReference type="Gene3D" id="3.40.190.10">
    <property type="entry name" value="Periplasmic binding protein-like II"/>
    <property type="match status" value="2"/>
</dbReference>
<dbReference type="AlphaFoldDB" id="A0A2K4YBS3"/>
<dbReference type="Pfam" id="PF03466">
    <property type="entry name" value="LysR_substrate"/>
    <property type="match status" value="1"/>
</dbReference>
<name>A0A2K4YBS3_9MYCO</name>
<dbReference type="FunFam" id="1.10.10.10:FF:000001">
    <property type="entry name" value="LysR family transcriptional regulator"/>
    <property type="match status" value="1"/>
</dbReference>
<dbReference type="Proteomes" id="UP000236318">
    <property type="component" value="Unassembled WGS sequence"/>
</dbReference>
<reference evidence="9" key="1">
    <citation type="submission" date="2018-01" db="EMBL/GenBank/DDBJ databases">
        <authorList>
            <consortium name="Urmite Genomes"/>
        </authorList>
    </citation>
    <scope>NUCLEOTIDE SEQUENCE [LARGE SCALE GENOMIC DNA]</scope>
    <source>
        <strain evidence="9">AFP003</strain>
    </source>
</reference>
<evidence type="ECO:0000256" key="6">
    <source>
        <dbReference type="ARBA" id="ARBA00040885"/>
    </source>
</evidence>
<dbReference type="InterPro" id="IPR000847">
    <property type="entry name" value="LysR_HTH_N"/>
</dbReference>
<feature type="domain" description="HTH lysR-type" evidence="8">
    <location>
        <begin position="20"/>
        <end position="77"/>
    </location>
</feature>
<accession>A0A2K4YBS3</accession>
<dbReference type="InterPro" id="IPR036390">
    <property type="entry name" value="WH_DNA-bd_sf"/>
</dbReference>
<dbReference type="GO" id="GO:0003677">
    <property type="term" value="F:DNA binding"/>
    <property type="evidence" value="ECO:0007669"/>
    <property type="project" value="UniProtKB-KW"/>
</dbReference>
<sequence>MPVARHLCLSGMGVLDSGRVELRHLRAFDAVARLQSFTHASEALTITQPALSRTIQQLEDALGVTLLDRSSRHVEMTDAGRTFFEHVERVLSELERGVDAVRRQASIRLGFSWLLPDPWAQDTVARFERANATTVSLIRTDDALAAVQQGKVNVAVVRGQVTSTAVRVVHLFDEARVAVCSVRSRLAQQPALDWADVPQWPLVVNVASGTTGPWSWPAGQGPQTVVQTSNFDEWIESVAADRGIGVIPDVAVRRNVHPGVRFIPLRGAPQSPVALAFLPRARNAELRRFVEAAVASAAACAT</sequence>
<proteinExistence type="inferred from homology"/>
<organism evidence="9 10">
    <name type="scientific">Mycobacterium ahvazicum</name>
    <dbReference type="NCBI Taxonomy" id="1964395"/>
    <lineage>
        <taxon>Bacteria</taxon>
        <taxon>Bacillati</taxon>
        <taxon>Actinomycetota</taxon>
        <taxon>Actinomycetes</taxon>
        <taxon>Mycobacteriales</taxon>
        <taxon>Mycobacteriaceae</taxon>
        <taxon>Mycobacterium</taxon>
        <taxon>Mycobacterium simiae complex</taxon>
    </lineage>
</organism>
<dbReference type="InterPro" id="IPR036388">
    <property type="entry name" value="WH-like_DNA-bd_sf"/>
</dbReference>
<dbReference type="PROSITE" id="PS50931">
    <property type="entry name" value="HTH_LYSR"/>
    <property type="match status" value="1"/>
</dbReference>
<dbReference type="PRINTS" id="PR00039">
    <property type="entry name" value="HTHLYSR"/>
</dbReference>
<dbReference type="PANTHER" id="PTHR30346">
    <property type="entry name" value="TRANSCRIPTIONAL DUAL REGULATOR HCAR-RELATED"/>
    <property type="match status" value="1"/>
</dbReference>
<dbReference type="GO" id="GO:0003700">
    <property type="term" value="F:DNA-binding transcription factor activity"/>
    <property type="evidence" value="ECO:0007669"/>
    <property type="project" value="InterPro"/>
</dbReference>
<dbReference type="SUPFAM" id="SSF46785">
    <property type="entry name" value="Winged helix' DNA-binding domain"/>
    <property type="match status" value="1"/>
</dbReference>
<dbReference type="Pfam" id="PF00126">
    <property type="entry name" value="HTH_1"/>
    <property type="match status" value="1"/>
</dbReference>
<keyword evidence="4" id="KW-0010">Activator</keyword>
<dbReference type="EMBL" id="FXEG02000003">
    <property type="protein sequence ID" value="SOX54238.1"/>
    <property type="molecule type" value="Genomic_DNA"/>
</dbReference>
<evidence type="ECO:0000256" key="3">
    <source>
        <dbReference type="ARBA" id="ARBA00023125"/>
    </source>
</evidence>
<keyword evidence="2" id="KW-0805">Transcription regulation</keyword>
<comment type="caution">
    <text evidence="9">The sequence shown here is derived from an EMBL/GenBank/DDBJ whole genome shotgun (WGS) entry which is preliminary data.</text>
</comment>
<comment type="similarity">
    <text evidence="1">Belongs to the LysR transcriptional regulatory family.</text>
</comment>
<evidence type="ECO:0000313" key="10">
    <source>
        <dbReference type="Proteomes" id="UP000236318"/>
    </source>
</evidence>